<proteinExistence type="predicted"/>
<reference evidence="2" key="1">
    <citation type="submission" date="2020-01" db="EMBL/GenBank/DDBJ databases">
        <title>Insect and environment-associated Actinomycetes.</title>
        <authorList>
            <person name="Currrie C."/>
            <person name="Chevrette M."/>
            <person name="Carlson C."/>
            <person name="Stubbendieck R."/>
            <person name="Wendt-Pienkowski E."/>
        </authorList>
    </citation>
    <scope>NUCLEOTIDE SEQUENCE</scope>
    <source>
        <strain evidence="2">SID7499</strain>
    </source>
</reference>
<organism evidence="2">
    <name type="scientific">Streptomyces sp. SID7499</name>
    <dbReference type="NCBI Taxonomy" id="2706086"/>
    <lineage>
        <taxon>Bacteria</taxon>
        <taxon>Bacillati</taxon>
        <taxon>Actinomycetota</taxon>
        <taxon>Actinomycetes</taxon>
        <taxon>Kitasatosporales</taxon>
        <taxon>Streptomycetaceae</taxon>
        <taxon>Streptomyces</taxon>
    </lineage>
</organism>
<evidence type="ECO:0000313" key="2">
    <source>
        <dbReference type="EMBL" id="NEE11390.1"/>
    </source>
</evidence>
<feature type="domain" description="PurT/PurK-like preATP-grasp" evidence="1">
    <location>
        <begin position="6"/>
        <end position="38"/>
    </location>
</feature>
<comment type="caution">
    <text evidence="2">The sequence shown here is derived from an EMBL/GenBank/DDBJ whole genome shotgun (WGS) entry which is preliminary data.</text>
</comment>
<dbReference type="Pfam" id="PF22660">
    <property type="entry name" value="RS_preATP-grasp-like"/>
    <property type="match status" value="1"/>
</dbReference>
<dbReference type="InterPro" id="IPR016185">
    <property type="entry name" value="PreATP-grasp_dom_sf"/>
</dbReference>
<sequence length="41" mass="4243">MTFPVVGMVGGGQLARMTHEAGIPLGLKFKLLSDTPQDSAA</sequence>
<dbReference type="InterPro" id="IPR054350">
    <property type="entry name" value="PurT/PurK_preATP-grasp"/>
</dbReference>
<dbReference type="SUPFAM" id="SSF52440">
    <property type="entry name" value="PreATP-grasp domain"/>
    <property type="match status" value="1"/>
</dbReference>
<dbReference type="AlphaFoldDB" id="A0A6G3X1H4"/>
<dbReference type="Gene3D" id="3.40.50.20">
    <property type="match status" value="1"/>
</dbReference>
<feature type="non-terminal residue" evidence="2">
    <location>
        <position position="41"/>
    </location>
</feature>
<name>A0A6G3X1H4_9ACTN</name>
<accession>A0A6G3X1H4</accession>
<protein>
    <submittedName>
        <fullName evidence="2">5-(Carboxyamino)imidazole ribonucleotide synthase</fullName>
    </submittedName>
</protein>
<gene>
    <name evidence="2" type="ORF">G3M58_33650</name>
</gene>
<dbReference type="EMBL" id="JAAGMN010003520">
    <property type="protein sequence ID" value="NEE11390.1"/>
    <property type="molecule type" value="Genomic_DNA"/>
</dbReference>
<evidence type="ECO:0000259" key="1">
    <source>
        <dbReference type="Pfam" id="PF22660"/>
    </source>
</evidence>